<evidence type="ECO:0000256" key="9">
    <source>
        <dbReference type="RuleBase" id="RU364133"/>
    </source>
</evidence>
<dbReference type="InterPro" id="IPR010014">
    <property type="entry name" value="DHP2"/>
</dbReference>
<dbReference type="GO" id="GO:0051536">
    <property type="term" value="F:iron-sulfur cluster binding"/>
    <property type="evidence" value="ECO:0007669"/>
    <property type="project" value="UniProtKB-KW"/>
</dbReference>
<evidence type="ECO:0000313" key="10">
    <source>
        <dbReference type="Proteomes" id="UP000046393"/>
    </source>
</evidence>
<evidence type="ECO:0000256" key="7">
    <source>
        <dbReference type="ARBA" id="ARBA00023014"/>
    </source>
</evidence>
<comment type="cofactor">
    <cofactor evidence="1">
        <name>[4Fe-4S] cluster</name>
        <dbReference type="ChEBI" id="CHEBI:49883"/>
    </cofactor>
</comment>
<evidence type="ECO:0000256" key="4">
    <source>
        <dbReference type="ARBA" id="ARBA00021914"/>
    </source>
</evidence>
<dbReference type="SFLD" id="SFLDS00032">
    <property type="entry name" value="Radical_SAM_3-amino-3-carboxyp"/>
    <property type="match status" value="1"/>
</dbReference>
<dbReference type="UniPathway" id="UPA00559"/>
<reference evidence="11" key="1">
    <citation type="submission" date="2017-02" db="UniProtKB">
        <authorList>
            <consortium name="WormBaseParasite"/>
        </authorList>
    </citation>
    <scope>IDENTIFICATION</scope>
</reference>
<dbReference type="FunFam" id="3.40.50.11840:FF:000002">
    <property type="entry name" value="2-(3-amino-3-carboxypropyl)histidine synthase subunit 2"/>
    <property type="match status" value="1"/>
</dbReference>
<evidence type="ECO:0000313" key="11">
    <source>
        <dbReference type="WBParaSite" id="SMUV_0000698201-mRNA-1"/>
    </source>
</evidence>
<dbReference type="NCBIfam" id="TIGR00322">
    <property type="entry name" value="diphth2_R"/>
    <property type="match status" value="1"/>
</dbReference>
<dbReference type="InterPro" id="IPR016435">
    <property type="entry name" value="DPH1/DPH2"/>
</dbReference>
<dbReference type="Gene3D" id="3.40.50.11860">
    <property type="entry name" value="Diphthamide synthesis DPH1/DPH2 domain 3"/>
    <property type="match status" value="1"/>
</dbReference>
<evidence type="ECO:0000256" key="1">
    <source>
        <dbReference type="ARBA" id="ARBA00001966"/>
    </source>
</evidence>
<protein>
    <recommendedName>
        <fullName evidence="4 9">2-(3-amino-3-carboxypropyl)histidine synthase subunit 2</fullName>
    </recommendedName>
</protein>
<comment type="pathway">
    <text evidence="2 9">Protein modification; peptidyl-diphthamide biosynthesis.</text>
</comment>
<dbReference type="NCBIfam" id="TIGR00272">
    <property type="entry name" value="DPH2"/>
    <property type="match status" value="1"/>
</dbReference>
<evidence type="ECO:0000256" key="2">
    <source>
        <dbReference type="ARBA" id="ARBA00005156"/>
    </source>
</evidence>
<dbReference type="PANTHER" id="PTHR10762:SF2">
    <property type="entry name" value="2-(3-AMINO-3-CARBOXYPROPYL)HISTIDINE SYNTHASE SUBUNIT 2"/>
    <property type="match status" value="1"/>
</dbReference>
<dbReference type="Proteomes" id="UP000046393">
    <property type="component" value="Unplaced"/>
</dbReference>
<proteinExistence type="inferred from homology"/>
<dbReference type="WBParaSite" id="SMUV_0000698201-mRNA-1">
    <property type="protein sequence ID" value="SMUV_0000698201-mRNA-1"/>
    <property type="gene ID" value="SMUV_0000698201"/>
</dbReference>
<organism evidence="10 11">
    <name type="scientific">Syphacia muris</name>
    <dbReference type="NCBI Taxonomy" id="451379"/>
    <lineage>
        <taxon>Eukaryota</taxon>
        <taxon>Metazoa</taxon>
        <taxon>Ecdysozoa</taxon>
        <taxon>Nematoda</taxon>
        <taxon>Chromadorea</taxon>
        <taxon>Rhabditida</taxon>
        <taxon>Spirurina</taxon>
        <taxon>Oxyuridomorpha</taxon>
        <taxon>Oxyuroidea</taxon>
        <taxon>Oxyuridae</taxon>
        <taxon>Syphacia</taxon>
    </lineage>
</organism>
<dbReference type="SFLD" id="SFLDG01121">
    <property type="entry name" value="Diphthamide_biosynthesis"/>
    <property type="match status" value="1"/>
</dbReference>
<dbReference type="GO" id="GO:0046872">
    <property type="term" value="F:metal ion binding"/>
    <property type="evidence" value="ECO:0007669"/>
    <property type="project" value="UniProtKB-KW"/>
</dbReference>
<dbReference type="GO" id="GO:0017183">
    <property type="term" value="P:protein histidyl modification to diphthamide"/>
    <property type="evidence" value="ECO:0007669"/>
    <property type="project" value="UniProtKB-UniPathway"/>
</dbReference>
<dbReference type="STRING" id="451379.A0A0N5AQL2"/>
<dbReference type="Gene3D" id="3.40.50.11840">
    <property type="entry name" value="Diphthamide synthesis DPH1/DPH2 domain 1"/>
    <property type="match status" value="1"/>
</dbReference>
<comment type="function">
    <text evidence="8 9">Required for the first step of diphthamide biosynthesis, a post-translational modification of histidine which occurs in elongation factor 2. DPH1 and DPH2 transfer a 3-amino-3-carboxypropyl (ACP) group from S-adenosyl-L-methionine (SAM) to a histidine residue, the reaction is assisted by a reduction system comprising DPH3 and a NADH-dependent reductase. Facilitates the reduction of the catalytic iron-sulfur cluster found in the DPH1 subunit.</text>
</comment>
<evidence type="ECO:0000256" key="3">
    <source>
        <dbReference type="ARBA" id="ARBA00006179"/>
    </source>
</evidence>
<evidence type="ECO:0000256" key="5">
    <source>
        <dbReference type="ARBA" id="ARBA00022723"/>
    </source>
</evidence>
<evidence type="ECO:0000256" key="6">
    <source>
        <dbReference type="ARBA" id="ARBA00023004"/>
    </source>
</evidence>
<sequence>MDGDKSDTTTEFLHENVPSTSVPMCSSDIIAEAVTNINGDLGSTTLNLLKKLGVEEKRRFFDVDGCVQWIKSKGFKRIALQFPDYMLPFASQVIYWLEQEINATMFILADTSYRSCCVDDIAAEHANADSIIHYGEACLSEYSSRFPVRYVFGNYSVDTKSFSNAIESNRTRLTSNCVLLYDVAYTNFIEANYESSINLLIPNLINAIPSTTNVAPTASGDIISLGRKIPENFADLSNVTVVFMGSDDSPLLTLWLMTHTNCTNVLSYDACSGCHCFFPSNSLRQLKKRLFLIEKLKDAATIGAVVCSLGISGYVEATNRLATLCANANKKFYVISVGKLNVAKLSNFATDIDAFVIISCPFGIILNTADFYSPVVSFFEAEFALNPAKEPFVLNGWTTDYRVFKNDNDADFSLVSSKIRSMHVSETSTSPASNQISLYNAGSYFGDKAWKGLDDTRTGDESVELCEGRKGVASHYESEAI</sequence>
<keyword evidence="7 9" id="KW-0411">Iron-sulfur</keyword>
<dbReference type="InterPro" id="IPR042263">
    <property type="entry name" value="DPH1/DPH2_1"/>
</dbReference>
<dbReference type="AlphaFoldDB" id="A0A0N5AQL2"/>
<keyword evidence="5 9" id="KW-0479">Metal-binding</keyword>
<name>A0A0N5AQL2_9BILA</name>
<keyword evidence="10" id="KW-1185">Reference proteome</keyword>
<evidence type="ECO:0000256" key="8">
    <source>
        <dbReference type="ARBA" id="ARBA00045159"/>
    </source>
</evidence>
<dbReference type="FunFam" id="3.40.50.11860:FF:000001">
    <property type="entry name" value="2-(3-amino-3-carboxypropyl)histidine synthase subunit 2"/>
    <property type="match status" value="1"/>
</dbReference>
<keyword evidence="6 9" id="KW-0408">Iron</keyword>
<dbReference type="Pfam" id="PF01866">
    <property type="entry name" value="Diphthamide_syn"/>
    <property type="match status" value="1"/>
</dbReference>
<dbReference type="PANTHER" id="PTHR10762">
    <property type="entry name" value="DIPHTHAMIDE BIOSYNTHESIS PROTEIN"/>
    <property type="match status" value="1"/>
</dbReference>
<accession>A0A0N5AQL2</accession>
<dbReference type="InterPro" id="IPR042265">
    <property type="entry name" value="DPH1/DPH2_3"/>
</dbReference>
<dbReference type="GO" id="GO:0090560">
    <property type="term" value="F:2-(3-amino-3-carboxypropyl)histidine synthase activity"/>
    <property type="evidence" value="ECO:0007669"/>
    <property type="project" value="InterPro"/>
</dbReference>
<comment type="similarity">
    <text evidence="3 9">Belongs to the DPH1/DPH2 family. DPH2 subfamily.</text>
</comment>